<organism evidence="2 3">
    <name type="scientific">Alkalicella caledoniensis</name>
    <dbReference type="NCBI Taxonomy" id="2731377"/>
    <lineage>
        <taxon>Bacteria</taxon>
        <taxon>Bacillati</taxon>
        <taxon>Bacillota</taxon>
        <taxon>Clostridia</taxon>
        <taxon>Eubacteriales</taxon>
        <taxon>Proteinivoracaceae</taxon>
        <taxon>Alkalicella</taxon>
    </lineage>
</organism>
<evidence type="ECO:0000313" key="3">
    <source>
        <dbReference type="Proteomes" id="UP000516160"/>
    </source>
</evidence>
<feature type="transmembrane region" description="Helical" evidence="1">
    <location>
        <begin position="90"/>
        <end position="110"/>
    </location>
</feature>
<feature type="transmembrane region" description="Helical" evidence="1">
    <location>
        <begin position="226"/>
        <end position="244"/>
    </location>
</feature>
<dbReference type="RefSeq" id="WP_213167871.1">
    <property type="nucleotide sequence ID" value="NZ_CP058559.1"/>
</dbReference>
<accession>A0A7G9W6A0</accession>
<dbReference type="AlphaFoldDB" id="A0A7G9W6A0"/>
<keyword evidence="1" id="KW-1133">Transmembrane helix</keyword>
<evidence type="ECO:0000313" key="2">
    <source>
        <dbReference type="EMBL" id="QNO14212.1"/>
    </source>
</evidence>
<keyword evidence="1" id="KW-0812">Transmembrane</keyword>
<evidence type="ECO:0000256" key="1">
    <source>
        <dbReference type="SAM" id="Phobius"/>
    </source>
</evidence>
<keyword evidence="3" id="KW-1185">Reference proteome</keyword>
<dbReference type="KEGG" id="acae:HYG86_05215"/>
<feature type="transmembrane region" description="Helical" evidence="1">
    <location>
        <begin position="156"/>
        <end position="174"/>
    </location>
</feature>
<feature type="transmembrane region" description="Helical" evidence="1">
    <location>
        <begin position="256"/>
        <end position="276"/>
    </location>
</feature>
<keyword evidence="1" id="KW-0472">Membrane</keyword>
<feature type="transmembrane region" description="Helical" evidence="1">
    <location>
        <begin position="194"/>
        <end position="214"/>
    </location>
</feature>
<dbReference type="Proteomes" id="UP000516160">
    <property type="component" value="Chromosome"/>
</dbReference>
<reference evidence="2 3" key="1">
    <citation type="submission" date="2020-07" db="EMBL/GenBank/DDBJ databases">
        <title>Alkalicella. sp. LB2 genome.</title>
        <authorList>
            <person name="Postec A."/>
            <person name="Quemeneur M."/>
        </authorList>
    </citation>
    <scope>NUCLEOTIDE SEQUENCE [LARGE SCALE GENOMIC DNA]</scope>
    <source>
        <strain evidence="2 3">LB2</strain>
    </source>
</reference>
<feature type="transmembrane region" description="Helical" evidence="1">
    <location>
        <begin position="116"/>
        <end position="135"/>
    </location>
</feature>
<proteinExistence type="predicted"/>
<feature type="transmembrane region" description="Helical" evidence="1">
    <location>
        <begin position="7"/>
        <end position="25"/>
    </location>
</feature>
<gene>
    <name evidence="2" type="ORF">HYG86_05215</name>
</gene>
<feature type="transmembrane region" description="Helical" evidence="1">
    <location>
        <begin position="66"/>
        <end position="83"/>
    </location>
</feature>
<dbReference type="EMBL" id="CP058559">
    <property type="protein sequence ID" value="QNO14212.1"/>
    <property type="molecule type" value="Genomic_DNA"/>
</dbReference>
<sequence>MKKLNYLCYFIVFLIFVCGLVGIFYTTGGDRFTVENIYGESIELYGDGIYAYNSVFVVGVNKGTDYVMLIVAILFGIFTAIRSKSSKYKFVHVGLLTGILYYASCLVFGVTFNRLFLVYVLLFSASLFTYILLLCELIKEKNISEELNSKSLKGTALFMIVSGCSVLVWLPFIIPTITTGQPMSHIEIYTTEPTFVLDLGIILPIYLACGILVLKRKAIGYKLVPILLTFIITIGVIVIGQNIVQTSMGVDIPLESLIGLVFSFVVLGMIALILNIKFLKYIK</sequence>
<protein>
    <submittedName>
        <fullName evidence="2">Uncharacterized protein</fullName>
    </submittedName>
</protein>
<name>A0A7G9W6A0_ALKCA</name>